<keyword evidence="5" id="KW-1185">Reference proteome</keyword>
<dbReference type="PANTHER" id="PTHR46502">
    <property type="entry name" value="C2 DOMAIN-CONTAINING"/>
    <property type="match status" value="1"/>
</dbReference>
<proteinExistence type="predicted"/>
<organism evidence="4 5">
    <name type="scientific">Xanthoceras sorbifolium</name>
    <dbReference type="NCBI Taxonomy" id="99658"/>
    <lineage>
        <taxon>Eukaryota</taxon>
        <taxon>Viridiplantae</taxon>
        <taxon>Streptophyta</taxon>
        <taxon>Embryophyta</taxon>
        <taxon>Tracheophyta</taxon>
        <taxon>Spermatophyta</taxon>
        <taxon>Magnoliopsida</taxon>
        <taxon>eudicotyledons</taxon>
        <taxon>Gunneridae</taxon>
        <taxon>Pentapetalae</taxon>
        <taxon>rosids</taxon>
        <taxon>malvids</taxon>
        <taxon>Sapindales</taxon>
        <taxon>Sapindaceae</taxon>
        <taxon>Xanthoceroideae</taxon>
        <taxon>Xanthoceras</taxon>
    </lineage>
</organism>
<dbReference type="PROSITE" id="PS50004">
    <property type="entry name" value="C2"/>
    <property type="match status" value="1"/>
</dbReference>
<name>A0ABQ8H4B7_9ROSI</name>
<evidence type="ECO:0000313" key="5">
    <source>
        <dbReference type="Proteomes" id="UP000827721"/>
    </source>
</evidence>
<evidence type="ECO:0000313" key="4">
    <source>
        <dbReference type="EMBL" id="KAH7548110.1"/>
    </source>
</evidence>
<dbReference type="InterPro" id="IPR035892">
    <property type="entry name" value="C2_domain_sf"/>
</dbReference>
<reference evidence="4 5" key="1">
    <citation type="submission" date="2021-02" db="EMBL/GenBank/DDBJ databases">
        <title>Plant Genome Project.</title>
        <authorList>
            <person name="Zhang R.-G."/>
        </authorList>
    </citation>
    <scope>NUCLEOTIDE SEQUENCE [LARGE SCALE GENOMIC DNA]</scope>
    <source>
        <tissue evidence="4">Leaves</tissue>
    </source>
</reference>
<dbReference type="Proteomes" id="UP000827721">
    <property type="component" value="Unassembled WGS sequence"/>
</dbReference>
<dbReference type="Pfam" id="PF00168">
    <property type="entry name" value="C2"/>
    <property type="match status" value="1"/>
</dbReference>
<keyword evidence="2" id="KW-0106">Calcium</keyword>
<keyword evidence="1" id="KW-0479">Metal-binding</keyword>
<sequence length="154" mass="17206">MAIGFMEVVLISAKGLQDTDFLGDIDSYVLIQYKSQQRESSVARGQGGNPTWNEKFTFKVEYPGSGDQYKLILKIMDQDTFSSDDFLGQATIYVEDLLALGAENGTSKLQPRKYSIITADQSYCGEIQVGITFTRKGEGEIDREELGGWKESDY</sequence>
<feature type="domain" description="C2" evidence="3">
    <location>
        <begin position="1"/>
        <end position="107"/>
    </location>
</feature>
<evidence type="ECO:0000256" key="2">
    <source>
        <dbReference type="ARBA" id="ARBA00022837"/>
    </source>
</evidence>
<gene>
    <name evidence="4" type="ORF">JRO89_XS14G0068300</name>
</gene>
<accession>A0ABQ8H4B7</accession>
<dbReference type="SUPFAM" id="SSF49562">
    <property type="entry name" value="C2 domain (Calcium/lipid-binding domain, CaLB)"/>
    <property type="match status" value="1"/>
</dbReference>
<dbReference type="CDD" id="cd04049">
    <property type="entry name" value="C2_putative_Elicitor-responsive_gene"/>
    <property type="match status" value="1"/>
</dbReference>
<dbReference type="PANTHER" id="PTHR46502:SF15">
    <property type="entry name" value="16 KDA PHLOEM PROTEIN 1"/>
    <property type="match status" value="1"/>
</dbReference>
<dbReference type="SMART" id="SM00239">
    <property type="entry name" value="C2"/>
    <property type="match status" value="1"/>
</dbReference>
<comment type="caution">
    <text evidence="4">The sequence shown here is derived from an EMBL/GenBank/DDBJ whole genome shotgun (WGS) entry which is preliminary data.</text>
</comment>
<dbReference type="Gene3D" id="2.60.40.150">
    <property type="entry name" value="C2 domain"/>
    <property type="match status" value="1"/>
</dbReference>
<dbReference type="EMBL" id="JAFEMO010000014">
    <property type="protein sequence ID" value="KAH7548110.1"/>
    <property type="molecule type" value="Genomic_DNA"/>
</dbReference>
<evidence type="ECO:0000256" key="1">
    <source>
        <dbReference type="ARBA" id="ARBA00022723"/>
    </source>
</evidence>
<protein>
    <recommendedName>
        <fullName evidence="3">C2 domain-containing protein</fullName>
    </recommendedName>
</protein>
<evidence type="ECO:0000259" key="3">
    <source>
        <dbReference type="PROSITE" id="PS50004"/>
    </source>
</evidence>
<dbReference type="InterPro" id="IPR000008">
    <property type="entry name" value="C2_dom"/>
</dbReference>